<dbReference type="Gene3D" id="1.20.58.60">
    <property type="match status" value="8"/>
</dbReference>
<keyword evidence="4" id="KW-0963">Cytoplasm</keyword>
<dbReference type="Pfam" id="PF09068">
    <property type="entry name" value="EF-hand_2"/>
    <property type="match status" value="1"/>
</dbReference>
<evidence type="ECO:0000256" key="6">
    <source>
        <dbReference type="SAM" id="Coils"/>
    </source>
</evidence>
<dbReference type="PROSITE" id="PS50135">
    <property type="entry name" value="ZF_ZZ_2"/>
    <property type="match status" value="1"/>
</dbReference>
<dbReference type="GO" id="GO:0008270">
    <property type="term" value="F:zinc ion binding"/>
    <property type="evidence" value="ECO:0007669"/>
    <property type="project" value="UniProtKB-KW"/>
</dbReference>
<feature type="coiled-coil region" evidence="6">
    <location>
        <begin position="1976"/>
        <end position="2003"/>
    </location>
</feature>
<dbReference type="InterPro" id="IPR011992">
    <property type="entry name" value="EF-hand-dom_pair"/>
</dbReference>
<feature type="compositionally biased region" description="Low complexity" evidence="7">
    <location>
        <begin position="1797"/>
        <end position="1817"/>
    </location>
</feature>
<feature type="domain" description="ZZ-type" evidence="8">
    <location>
        <begin position="1854"/>
        <end position="1910"/>
    </location>
</feature>
<keyword evidence="4" id="KW-0472">Membrane</keyword>
<dbReference type="InterPro" id="IPR015153">
    <property type="entry name" value="EF-hand_dom_typ1"/>
</dbReference>
<dbReference type="Gene3D" id="2.20.70.10">
    <property type="match status" value="1"/>
</dbReference>
<dbReference type="Gene3D" id="3.30.60.90">
    <property type="match status" value="1"/>
</dbReference>
<dbReference type="FunFam" id="1.20.58.60:FF:000070">
    <property type="entry name" value="utrophin isoform X1"/>
    <property type="match status" value="1"/>
</dbReference>
<dbReference type="FunFam" id="1.20.58.60:FF:000056">
    <property type="entry name" value="utrophin isoform X1"/>
    <property type="match status" value="1"/>
</dbReference>
<dbReference type="Gene3D" id="1.10.238.10">
    <property type="entry name" value="EF-hand"/>
    <property type="match status" value="1"/>
</dbReference>
<dbReference type="GO" id="GO:0007519">
    <property type="term" value="P:skeletal muscle tissue development"/>
    <property type="evidence" value="ECO:0007669"/>
    <property type="project" value="TreeGrafter"/>
</dbReference>
<dbReference type="SUPFAM" id="SSF46966">
    <property type="entry name" value="Spectrin repeat"/>
    <property type="match status" value="9"/>
</dbReference>
<dbReference type="Pfam" id="PF00435">
    <property type="entry name" value="Spectrin"/>
    <property type="match status" value="7"/>
</dbReference>
<dbReference type="InterPro" id="IPR050774">
    <property type="entry name" value="KCMF1/Dystrophin"/>
</dbReference>
<reference evidence="9" key="2">
    <citation type="submission" date="2004-02" db="EMBL/GenBank/DDBJ databases">
        <authorList>
            <consortium name="Genoscope"/>
            <consortium name="Whitehead Institute Centre for Genome Research"/>
        </authorList>
    </citation>
    <scope>NUCLEOTIDE SEQUENCE</scope>
</reference>
<dbReference type="GO" id="GO:0099536">
    <property type="term" value="P:synaptic signaling"/>
    <property type="evidence" value="ECO:0007669"/>
    <property type="project" value="TreeGrafter"/>
</dbReference>
<evidence type="ECO:0000256" key="2">
    <source>
        <dbReference type="ARBA" id="ARBA00022771"/>
    </source>
</evidence>
<proteinExistence type="predicted"/>
<name>Q4S2Y6_TETNG</name>
<dbReference type="EMBL" id="CAAE01014756">
    <property type="protein sequence ID" value="CAG04996.1"/>
    <property type="molecule type" value="Genomic_DNA"/>
</dbReference>
<comment type="function">
    <text evidence="4">May play a role in anchoring the cytoskeleton to the plasma membrane.</text>
</comment>
<keyword evidence="2 5" id="KW-0863">Zinc-finger</keyword>
<dbReference type="CDD" id="cd00176">
    <property type="entry name" value="SPEC"/>
    <property type="match status" value="3"/>
</dbReference>
<dbReference type="InterPro" id="IPR018159">
    <property type="entry name" value="Spectrin/alpha-actinin"/>
</dbReference>
<keyword evidence="4" id="KW-0206">Cytoskeleton</keyword>
<comment type="caution">
    <text evidence="9">The sequence shown here is derived from an EMBL/GenBank/DDBJ whole genome shotgun (WGS) entry which is preliminary data.</text>
</comment>
<comment type="subcellular location">
    <subcellularLocation>
        <location evidence="4">Cytoplasm</location>
        <location evidence="4">Cytoskeleton</location>
    </subcellularLocation>
</comment>
<dbReference type="InterPro" id="IPR043145">
    <property type="entry name" value="Znf_ZZ_sf"/>
</dbReference>
<organism evidence="9">
    <name type="scientific">Tetraodon nigroviridis</name>
    <name type="common">Spotted green pufferfish</name>
    <name type="synonym">Chelonodon nigroviridis</name>
    <dbReference type="NCBI Taxonomy" id="99883"/>
    <lineage>
        <taxon>Eukaryota</taxon>
        <taxon>Metazoa</taxon>
        <taxon>Chordata</taxon>
        <taxon>Craniata</taxon>
        <taxon>Vertebrata</taxon>
        <taxon>Euteleostomi</taxon>
        <taxon>Actinopterygii</taxon>
        <taxon>Neopterygii</taxon>
        <taxon>Teleostei</taxon>
        <taxon>Neoteleostei</taxon>
        <taxon>Acanthomorphata</taxon>
        <taxon>Eupercaria</taxon>
        <taxon>Tetraodontiformes</taxon>
        <taxon>Tetradontoidea</taxon>
        <taxon>Tetraodontidae</taxon>
        <taxon>Tetraodon</taxon>
    </lineage>
</organism>
<evidence type="ECO:0000313" key="9">
    <source>
        <dbReference type="EMBL" id="CAG04996.1"/>
    </source>
</evidence>
<dbReference type="Pfam" id="PF00569">
    <property type="entry name" value="ZZ"/>
    <property type="match status" value="1"/>
</dbReference>
<gene>
    <name evidence="9" type="ORF">GSTENG00024871001</name>
</gene>
<dbReference type="SUPFAM" id="SSF47473">
    <property type="entry name" value="EF-hand"/>
    <property type="match status" value="1"/>
</dbReference>
<dbReference type="SMART" id="SM00150">
    <property type="entry name" value="SPEC"/>
    <property type="match status" value="10"/>
</dbReference>
<feature type="coiled-coil region" evidence="6">
    <location>
        <begin position="1490"/>
        <end position="1527"/>
    </location>
</feature>
<keyword evidence="4" id="KW-0770">Synapse</keyword>
<evidence type="ECO:0000256" key="1">
    <source>
        <dbReference type="ARBA" id="ARBA00022723"/>
    </source>
</evidence>
<dbReference type="InterPro" id="IPR035436">
    <property type="entry name" value="Dystrophin/utrophin"/>
</dbReference>
<dbReference type="PANTHER" id="PTHR12268:SF25">
    <property type="entry name" value="DYSTROPHIN"/>
    <property type="match status" value="1"/>
</dbReference>
<feature type="coiled-coil region" evidence="6">
    <location>
        <begin position="1075"/>
        <end position="1109"/>
    </location>
</feature>
<accession>Q4S2Y6</accession>
<evidence type="ECO:0000256" key="4">
    <source>
        <dbReference type="PIRNR" id="PIRNR002341"/>
    </source>
</evidence>
<dbReference type="GO" id="GO:0042383">
    <property type="term" value="C:sarcolemma"/>
    <property type="evidence" value="ECO:0007669"/>
    <property type="project" value="TreeGrafter"/>
</dbReference>
<feature type="region of interest" description="Disordered" evidence="7">
    <location>
        <begin position="1797"/>
        <end position="1818"/>
    </location>
</feature>
<evidence type="ECO:0000256" key="5">
    <source>
        <dbReference type="PROSITE-ProRule" id="PRU00228"/>
    </source>
</evidence>
<dbReference type="GO" id="GO:0003779">
    <property type="term" value="F:actin binding"/>
    <property type="evidence" value="ECO:0007669"/>
    <property type="project" value="UniProtKB-KW"/>
</dbReference>
<evidence type="ECO:0000256" key="3">
    <source>
        <dbReference type="ARBA" id="ARBA00022833"/>
    </source>
</evidence>
<feature type="coiled-coil region" evidence="6">
    <location>
        <begin position="2115"/>
        <end position="2149"/>
    </location>
</feature>
<dbReference type="InterPro" id="IPR002017">
    <property type="entry name" value="Spectrin_repeat"/>
</dbReference>
<keyword evidence="4" id="KW-0009">Actin-binding</keyword>
<evidence type="ECO:0000256" key="7">
    <source>
        <dbReference type="SAM" id="MobiDB-lite"/>
    </source>
</evidence>
<feature type="region of interest" description="Disordered" evidence="7">
    <location>
        <begin position="2074"/>
        <end position="2099"/>
    </location>
</feature>
<keyword evidence="3" id="KW-0862">Zinc</keyword>
<dbReference type="GO" id="GO:0055001">
    <property type="term" value="P:muscle cell development"/>
    <property type="evidence" value="ECO:0007669"/>
    <property type="project" value="TreeGrafter"/>
</dbReference>
<dbReference type="OrthoDB" id="10057795at2759"/>
<protein>
    <submittedName>
        <fullName evidence="9">(spotted green pufferfish) hypothetical protein</fullName>
    </submittedName>
</protein>
<sequence>MRERPQRPSFKRVQAEEVCLSAALRQKELEKSTQWAQENDKTLRQIQESLAITDRHLTAYLTDHIDAQQIPQEAQKIHSELSSHDVTLGEMRKKKQDKEPPQRIMGQIDLTQKMLTDVWTKFRLFQKPANFEARLTECERTLNGVKGQAGMLEIGSVEHDVVQSQLEQCMKLYKVLSEVKGEVETVIKTGRQVVQRQQTEQPKELDDRVTALKLLYNQLGSQVTESKLALEKILKLSRKLRKELNGLTEWLATTDAELTKRSSVDGMPSDLEAELSWAQSIHDETERRQPQLQAVVDLAEALKALLRGHGSLVDDKVSLLRCNWIAVTSRAEEWLNLLLDYQRQMQKLDGGIEEVNGWIDGAEIKMNKMDSQGPNDAVLKVLRAELEMTRGKMEEVRALAQELMSARGENCQAQVRPKVEQLNQRYDAIAQRVTCGLTAASAKELEQYHSEAQIWLDLLEEEVKQGENLKEEDFQENKDCEEGAVKELLMKGENLQKRVPDEDKREQLRLKHNQLNSKYNTVKEIGSEFAKKKEELKEVQGLASQLSEAGAANLVEPRQLQLNKRWVEVEGKFIPFKRQNTCYFMVDSSEQFHDVFVLMCVCGRVGISRVPAGVCVCVQEYLTELQALLHSVAETDFKLNSPEYWPAAYYNLPQQEHCLKEVKESIDALRGPVGNALARRDEMVSGARATEAQRIQETASLLSTNWDKLSKLHQDRLKRWQDCNCKWQKFISDQKVMEEWLSDAESTLKLGESEPAAHRQHLRDLTEAIPIQEVVMCRVNSTGEDICKLSTPDDASRLQTQLKFLNTHWANVCQQLNERKRRSAEARTAAASLQEDMGSMLGWLDSADTVLAAPLDPAEPQHIRNTLSKVQAHVEQLPSRKVTMDTLNSRHRQITLPADRQKDIRTINTRWAQVSRALPERQLQIEGLLRDLENLQGQLDDLSAWATNTRTKLEQSPEEPPPKIIEDVQVKEPIVESVLNRADQLYKDSPPRQPDKMKYSKLKEDWTVILELLRQHKERMAAQVLSKKATETLTGSSLPESAALAQFNKSWAELSDWLALMDNMVHNKRVVVADLDDINDNIGRLKFSLQELEQRRPLLEKQVTAAQNLKNKTSNQDTRNAITERIDSLQAHWEDSQTKLLDRLRQLHSMQQDSINWLDARKRVELHISRANAWLESWPGITYTVDDVKKQNAELKVFLKELQQWQGQVDETNALADKLLTLYANDDTHKVTQVNNNMTATWTHISKRVSDREAALEAALKLLHQFSLDLDKFLNWLTEAETTCNVLIDATNKERIPEQPAAKNLLAQWKDLQAEIDSHTELYHSLDENGQRIVTSLGDTEDAALLRRRLDNMSQRWNDLRSKTLSMRAHLESEMAPWKRLHMSLQELLNWLRLRNQQLEKEPPVGGDVPAVQAQLDTHRGFRRDLRAKEPVVTKALDDVGMFLSELPRDTPSPEQRDISPEERAQNVGRVIRKEADDVIMKWDRLNTDSAEWQKKLELALDRLMELQEAEDLLDGQLRQAEMVKEAWEPVGDLLIESLPENIDKVKISITEHLKQLTDAHKDFGLRHGSVESPFEQGISPNNVPYYIKEKAGPDQMTETLHQTQTTCWDHPKMAELYQSLADLNNVRFSAYRTAMKLRRLQKALCLDLLSMPLACEVFEQHGLKQNEQLLDISQLVACLTSLYQRLEQSHAHLVNVPLCVDMCLNWLLNVYDTGRTGKIRTLSFKTGIVSLCKAHLEDKYRSAQGRDTELWSSSASSVFQSCSDRLPAPPASATSVAWACCCTIPSRSPGSWARWPPLAAPTSSPPSAAASSLPTTNPSWRQPCSWTGCAWSLSRWCGCPSCTAWLPPRRPSTRPSATSARSAPSSASGRYRSLKHFNYDICQSCFFSGRVAKGHKMQYPMVEYCTPTTSGEDVRDFAKVLKNKFRTKRYFAKHPRMGYLPVQTILEGDNMETPVTLINFWPVDHAPGSSPQLSHDDTHTRIEHYANRLAEMENRNGSYLNDSISPNESIDDEHMLIQHYCQSLNQGSPLSQPRSPAQILISMETEEKGELERVLNDLEQENRKLQSEYDRLKKAHDRKGLSPLPSPPEMLPVSPQSARDAELIAEAKLLRQHKGRLEARMQILEDHNKQLESQLHRLRQLLEQRSDSSLPVLRVAASQTTDTMGKDTHAHAHTHTQADACRRAGVAGTKPAVFAVSGDDELSSPSQDASGLEEVMEQLNNSFPHSQGRSIGSLFHMADDLGRAMESLVSVMTDERGAEQHEALPL</sequence>
<dbReference type="SMART" id="SM00291">
    <property type="entry name" value="ZnF_ZZ"/>
    <property type="match status" value="1"/>
</dbReference>
<feature type="region of interest" description="Disordered" evidence="7">
    <location>
        <begin position="1850"/>
        <end position="1869"/>
    </location>
</feature>
<keyword evidence="4" id="KW-1003">Cell membrane</keyword>
<keyword evidence="6" id="KW-0175">Coiled coil</keyword>
<keyword evidence="4" id="KW-0628">Postsynaptic cell membrane</keyword>
<feature type="compositionally biased region" description="Low complexity" evidence="7">
    <location>
        <begin position="1854"/>
        <end position="1869"/>
    </location>
</feature>
<reference evidence="9" key="1">
    <citation type="journal article" date="2004" name="Nature">
        <title>Genome duplication in the teleost fish Tetraodon nigroviridis reveals the early vertebrate proto-karyotype.</title>
        <authorList>
            <person name="Jaillon O."/>
            <person name="Aury J.-M."/>
            <person name="Brunet F."/>
            <person name="Petit J.-L."/>
            <person name="Stange-Thomann N."/>
            <person name="Mauceli E."/>
            <person name="Bouneau L."/>
            <person name="Fischer C."/>
            <person name="Ozouf-Costaz C."/>
            <person name="Bernot A."/>
            <person name="Nicaud S."/>
            <person name="Jaffe D."/>
            <person name="Fisher S."/>
            <person name="Lutfalla G."/>
            <person name="Dossat C."/>
            <person name="Segurens B."/>
            <person name="Dasilva C."/>
            <person name="Salanoubat M."/>
            <person name="Levy M."/>
            <person name="Boudet N."/>
            <person name="Castellano S."/>
            <person name="Anthouard V."/>
            <person name="Jubin C."/>
            <person name="Castelli V."/>
            <person name="Katinka M."/>
            <person name="Vacherie B."/>
            <person name="Biemont C."/>
            <person name="Skalli Z."/>
            <person name="Cattolico L."/>
            <person name="Poulain J."/>
            <person name="De Berardinis V."/>
            <person name="Cruaud C."/>
            <person name="Duprat S."/>
            <person name="Brottier P."/>
            <person name="Coutanceau J.-P."/>
            <person name="Gouzy J."/>
            <person name="Parra G."/>
            <person name="Lardier G."/>
            <person name="Chapple C."/>
            <person name="McKernan K.J."/>
            <person name="McEwan P."/>
            <person name="Bosak S."/>
            <person name="Kellis M."/>
            <person name="Volff J.-N."/>
            <person name="Guigo R."/>
            <person name="Zody M.C."/>
            <person name="Mesirov J."/>
            <person name="Lindblad-Toh K."/>
            <person name="Birren B."/>
            <person name="Nusbaum C."/>
            <person name="Kahn D."/>
            <person name="Robinson-Rechavi M."/>
            <person name="Laudet V."/>
            <person name="Schachter V."/>
            <person name="Quetier F."/>
            <person name="Saurin W."/>
            <person name="Scarpelli C."/>
            <person name="Wincker P."/>
            <person name="Lander E.S."/>
            <person name="Weissenbach J."/>
            <person name="Roest Crollius H."/>
        </authorList>
    </citation>
    <scope>NUCLEOTIDE SEQUENCE [LARGE SCALE GENOMIC DNA]</scope>
</reference>
<dbReference type="PANTHER" id="PTHR12268">
    <property type="entry name" value="E3 UBIQUITIN-PROTEIN LIGASE KCMF1"/>
    <property type="match status" value="1"/>
</dbReference>
<evidence type="ECO:0000259" key="8">
    <source>
        <dbReference type="PROSITE" id="PS50135"/>
    </source>
</evidence>
<dbReference type="GO" id="GO:0048666">
    <property type="term" value="P:neuron development"/>
    <property type="evidence" value="ECO:0007669"/>
    <property type="project" value="TreeGrafter"/>
</dbReference>
<dbReference type="GO" id="GO:0045211">
    <property type="term" value="C:postsynaptic membrane"/>
    <property type="evidence" value="ECO:0007669"/>
    <property type="project" value="UniProtKB-UniRule"/>
</dbReference>
<dbReference type="GO" id="GO:0090257">
    <property type="term" value="P:regulation of muscle system process"/>
    <property type="evidence" value="ECO:0007669"/>
    <property type="project" value="TreeGrafter"/>
</dbReference>
<dbReference type="SUPFAM" id="SSF57850">
    <property type="entry name" value="RING/U-box"/>
    <property type="match status" value="1"/>
</dbReference>
<dbReference type="InterPro" id="IPR000433">
    <property type="entry name" value="Znf_ZZ"/>
</dbReference>
<dbReference type="KEGG" id="tng:GSTEN00024871G001"/>
<dbReference type="GO" id="GO:0005856">
    <property type="term" value="C:cytoskeleton"/>
    <property type="evidence" value="ECO:0007669"/>
    <property type="project" value="UniProtKB-SubCell"/>
</dbReference>
<keyword evidence="1" id="KW-0479">Metal-binding</keyword>
<dbReference type="PIRSF" id="PIRSF002341">
    <property type="entry name" value="Dystrophin/utrophin"/>
    <property type="match status" value="1"/>
</dbReference>